<proteinExistence type="predicted"/>
<reference evidence="2" key="1">
    <citation type="submission" date="2018-05" db="EMBL/GenBank/DDBJ databases">
        <authorList>
            <person name="Lanie J.A."/>
            <person name="Ng W.-L."/>
            <person name="Kazmierczak K.M."/>
            <person name="Andrzejewski T.M."/>
            <person name="Davidsen T.M."/>
            <person name="Wayne K.J."/>
            <person name="Tettelin H."/>
            <person name="Glass J.I."/>
            <person name="Rusch D."/>
            <person name="Podicherti R."/>
            <person name="Tsui H.-C.T."/>
            <person name="Winkler M.E."/>
        </authorList>
    </citation>
    <scope>NUCLEOTIDE SEQUENCE</scope>
</reference>
<dbReference type="AlphaFoldDB" id="A0A382L4E2"/>
<evidence type="ECO:0000256" key="1">
    <source>
        <dbReference type="SAM" id="MobiDB-lite"/>
    </source>
</evidence>
<dbReference type="SUPFAM" id="SSF69349">
    <property type="entry name" value="Phage fibre proteins"/>
    <property type="match status" value="1"/>
</dbReference>
<name>A0A382L4E2_9ZZZZ</name>
<sequence length="246" mass="26797">AYKGTPDGESPDQAPNRGHGLTLAMDTAPTFPDKIETEIGKAVEITEQELTDEHLPFYPLKPDGKTSDLGAYHTAQEDTNYDTMDLSKMTAPSWEGFVADGTLKDRVSKINDQASVAKPVYPFNKTNMTESGHLIEVDDTKGAERLSWYHRSGTFTEWQPDGSTITRVNNDNYTLICKDDTIQVGGNVSISVFGDAKVAVKKDLYVGVAGDAKVEVLGETDVTSTKDLTVTAPNIKLYGNTIKLNS</sequence>
<evidence type="ECO:0008006" key="3">
    <source>
        <dbReference type="Google" id="ProtNLM"/>
    </source>
</evidence>
<dbReference type="Gene3D" id="3.10.450.190">
    <property type="match status" value="1"/>
</dbReference>
<feature type="region of interest" description="Disordered" evidence="1">
    <location>
        <begin position="1"/>
        <end position="23"/>
    </location>
</feature>
<dbReference type="EMBL" id="UINC01084651">
    <property type="protein sequence ID" value="SVC31489.1"/>
    <property type="molecule type" value="Genomic_DNA"/>
</dbReference>
<protein>
    <recommendedName>
        <fullName evidence="3">Gp5/Type VI secretion system Vgr protein OB-fold domain-containing protein</fullName>
    </recommendedName>
</protein>
<feature type="non-terminal residue" evidence="2">
    <location>
        <position position="1"/>
    </location>
</feature>
<evidence type="ECO:0000313" key="2">
    <source>
        <dbReference type="EMBL" id="SVC31489.1"/>
    </source>
</evidence>
<accession>A0A382L4E2</accession>
<gene>
    <name evidence="2" type="ORF">METZ01_LOCUS284343</name>
</gene>
<organism evidence="2">
    <name type="scientific">marine metagenome</name>
    <dbReference type="NCBI Taxonomy" id="408172"/>
    <lineage>
        <taxon>unclassified sequences</taxon>
        <taxon>metagenomes</taxon>
        <taxon>ecological metagenomes</taxon>
    </lineage>
</organism>